<comment type="caution">
    <text evidence="1">The sequence shown here is derived from an EMBL/GenBank/DDBJ whole genome shotgun (WGS) entry which is preliminary data.</text>
</comment>
<proteinExistence type="predicted"/>
<evidence type="ECO:0000313" key="1">
    <source>
        <dbReference type="EMBL" id="RYQ84475.1"/>
    </source>
</evidence>
<organism evidence="1 2">
    <name type="scientific">Arachis hypogaea</name>
    <name type="common">Peanut</name>
    <dbReference type="NCBI Taxonomy" id="3818"/>
    <lineage>
        <taxon>Eukaryota</taxon>
        <taxon>Viridiplantae</taxon>
        <taxon>Streptophyta</taxon>
        <taxon>Embryophyta</taxon>
        <taxon>Tracheophyta</taxon>
        <taxon>Spermatophyta</taxon>
        <taxon>Magnoliopsida</taxon>
        <taxon>eudicotyledons</taxon>
        <taxon>Gunneridae</taxon>
        <taxon>Pentapetalae</taxon>
        <taxon>rosids</taxon>
        <taxon>fabids</taxon>
        <taxon>Fabales</taxon>
        <taxon>Fabaceae</taxon>
        <taxon>Papilionoideae</taxon>
        <taxon>50 kb inversion clade</taxon>
        <taxon>dalbergioids sensu lato</taxon>
        <taxon>Dalbergieae</taxon>
        <taxon>Pterocarpus clade</taxon>
        <taxon>Arachis</taxon>
    </lineage>
</organism>
<dbReference type="PANTHER" id="PTHR45693:SF36">
    <property type="entry name" value="TRANSCRIPTION FACTOR TGA4"/>
    <property type="match status" value="1"/>
</dbReference>
<dbReference type="STRING" id="3818.A0A444X481"/>
<dbReference type="Proteomes" id="UP000289738">
    <property type="component" value="Chromosome B10"/>
</dbReference>
<reference evidence="1 2" key="1">
    <citation type="submission" date="2019-01" db="EMBL/GenBank/DDBJ databases">
        <title>Sequencing of cultivated peanut Arachis hypogaea provides insights into genome evolution and oil improvement.</title>
        <authorList>
            <person name="Chen X."/>
        </authorList>
    </citation>
    <scope>NUCLEOTIDE SEQUENCE [LARGE SCALE GENOMIC DNA]</scope>
    <source>
        <strain evidence="2">cv. Fuhuasheng</strain>
        <tissue evidence="1">Leaves</tissue>
    </source>
</reference>
<sequence length="95" mass="10652">MTEQQRSDISNFGKSCQQAEDALSQGMDKLQQMVLESVAAGQLDEQTNTPNMSTAIERLAVYKGAMMLQSLKPVKQFSHHVCSFAIYIHDMSRQI</sequence>
<evidence type="ECO:0008006" key="3">
    <source>
        <dbReference type="Google" id="ProtNLM"/>
    </source>
</evidence>
<keyword evidence="2" id="KW-1185">Reference proteome</keyword>
<dbReference type="PANTHER" id="PTHR45693">
    <property type="entry name" value="TRANSCRIPTION FACTOR TGA9"/>
    <property type="match status" value="1"/>
</dbReference>
<name>A0A444X481_ARAHY</name>
<dbReference type="EMBL" id="SDMP01000020">
    <property type="protein sequence ID" value="RYQ84475.1"/>
    <property type="molecule type" value="Genomic_DNA"/>
</dbReference>
<dbReference type="AlphaFoldDB" id="A0A444X481"/>
<protein>
    <recommendedName>
        <fullName evidence="3">DOG1 domain-containing protein</fullName>
    </recommendedName>
</protein>
<accession>A0A444X481</accession>
<evidence type="ECO:0000313" key="2">
    <source>
        <dbReference type="Proteomes" id="UP000289738"/>
    </source>
</evidence>
<gene>
    <name evidence="1" type="ORF">Ahy_B10g103824</name>
</gene>